<keyword evidence="8" id="KW-0010">Activator</keyword>
<evidence type="ECO:0000256" key="6">
    <source>
        <dbReference type="ARBA" id="ARBA00022833"/>
    </source>
</evidence>
<evidence type="ECO:0000256" key="13">
    <source>
        <dbReference type="SAM" id="MobiDB-lite"/>
    </source>
</evidence>
<evidence type="ECO:0000256" key="10">
    <source>
        <dbReference type="ARBA" id="ARBA00023242"/>
    </source>
</evidence>
<dbReference type="SMART" id="SM00385">
    <property type="entry name" value="CYCLIN"/>
    <property type="match status" value="2"/>
</dbReference>
<evidence type="ECO:0000259" key="14">
    <source>
        <dbReference type="PROSITE" id="PS51134"/>
    </source>
</evidence>
<dbReference type="Proteomes" id="UP000189274">
    <property type="component" value="Unassembled WGS sequence"/>
</dbReference>
<dbReference type="Pfam" id="PF07741">
    <property type="entry name" value="BRF1"/>
    <property type="match status" value="1"/>
</dbReference>
<dbReference type="InterPro" id="IPR011665">
    <property type="entry name" value="BRF1_TBP-bd_dom"/>
</dbReference>
<evidence type="ECO:0000256" key="7">
    <source>
        <dbReference type="ARBA" id="ARBA00023015"/>
    </source>
</evidence>
<evidence type="ECO:0000256" key="11">
    <source>
        <dbReference type="ARBA" id="ARBA00031009"/>
    </source>
</evidence>
<protein>
    <recommendedName>
        <fullName evidence="11">B-related factor 1</fullName>
    </recommendedName>
</protein>
<evidence type="ECO:0000313" key="15">
    <source>
        <dbReference type="EMBL" id="ONH75255.1"/>
    </source>
</evidence>
<feature type="domain" description="TFIIB-type" evidence="14">
    <location>
        <begin position="4"/>
        <end position="37"/>
    </location>
</feature>
<dbReference type="FunFam" id="1.10.472.10:FF:000002">
    <property type="entry name" value="Transcription factor IIIB 90 kDa subunit"/>
    <property type="match status" value="1"/>
</dbReference>
<evidence type="ECO:0000256" key="3">
    <source>
        <dbReference type="ARBA" id="ARBA00022723"/>
    </source>
</evidence>
<dbReference type="InterPro" id="IPR023486">
    <property type="entry name" value="TFIIB_CS"/>
</dbReference>
<evidence type="ECO:0000256" key="8">
    <source>
        <dbReference type="ARBA" id="ARBA00023159"/>
    </source>
</evidence>
<accession>A0A1V2LPG9</accession>
<keyword evidence="6" id="KW-0862">Zinc</keyword>
<evidence type="ECO:0000256" key="1">
    <source>
        <dbReference type="ARBA" id="ARBA00004123"/>
    </source>
</evidence>
<dbReference type="PRINTS" id="PR00685">
    <property type="entry name" value="TIFACTORIIB"/>
</dbReference>
<dbReference type="GO" id="GO:0000126">
    <property type="term" value="C:transcription factor TFIIIB complex"/>
    <property type="evidence" value="ECO:0007669"/>
    <property type="project" value="TreeGrafter"/>
</dbReference>
<dbReference type="CDD" id="cd20554">
    <property type="entry name" value="CYCLIN_TFIIIB90_rpt2"/>
    <property type="match status" value="1"/>
</dbReference>
<dbReference type="GO" id="GO:0006384">
    <property type="term" value="P:transcription initiation at RNA polymerase III promoter"/>
    <property type="evidence" value="ECO:0007669"/>
    <property type="project" value="UniProtKB-ARBA"/>
</dbReference>
<reference evidence="16" key="1">
    <citation type="journal article" date="2017" name="Genome Announc.">
        <title>Genome sequences of Cyberlindnera fabianii 65, Pichia kudriavzevii 129, and Saccharomyces cerevisiae 131 isolated from fermented masau fruits in Zimbabwe.</title>
        <authorList>
            <person name="van Rijswijck I.M.H."/>
            <person name="Derks M.F.L."/>
            <person name="Abee T."/>
            <person name="de Ridder D."/>
            <person name="Smid E.J."/>
        </authorList>
    </citation>
    <scope>NUCLEOTIDE SEQUENCE [LARGE SCALE GENOMIC DNA]</scope>
    <source>
        <strain evidence="16">129</strain>
    </source>
</reference>
<dbReference type="EMBL" id="MQVM01000007">
    <property type="protein sequence ID" value="ONH75255.1"/>
    <property type="molecule type" value="Genomic_DNA"/>
</dbReference>
<dbReference type="InterPro" id="IPR013763">
    <property type="entry name" value="Cyclin-like_dom"/>
</dbReference>
<dbReference type="PANTHER" id="PTHR11618:SF4">
    <property type="entry name" value="TRANSCRIPTION FACTOR IIIB 90 KDA SUBUNIT"/>
    <property type="match status" value="1"/>
</dbReference>
<dbReference type="GO" id="GO:0017025">
    <property type="term" value="F:TBP-class protein binding"/>
    <property type="evidence" value="ECO:0007669"/>
    <property type="project" value="InterPro"/>
</dbReference>
<dbReference type="InterPro" id="IPR000812">
    <property type="entry name" value="TFIIB"/>
</dbReference>
<dbReference type="Pfam" id="PF08271">
    <property type="entry name" value="Zn_Ribbon_TF"/>
    <property type="match status" value="1"/>
</dbReference>
<dbReference type="FunFam" id="1.10.472.10:FF:000007">
    <property type="entry name" value="Transcription factor IIIB 90 kDa subunit"/>
    <property type="match status" value="1"/>
</dbReference>
<dbReference type="GO" id="GO:0008270">
    <property type="term" value="F:zinc ion binding"/>
    <property type="evidence" value="ECO:0007669"/>
    <property type="project" value="UniProtKB-KW"/>
</dbReference>
<dbReference type="GO" id="GO:0070897">
    <property type="term" value="P:transcription preinitiation complex assembly"/>
    <property type="evidence" value="ECO:0007669"/>
    <property type="project" value="InterPro"/>
</dbReference>
<gene>
    <name evidence="15" type="ORF">BOH78_2031</name>
</gene>
<keyword evidence="7" id="KW-0805">Transcription regulation</keyword>
<dbReference type="InterPro" id="IPR013137">
    <property type="entry name" value="Znf_TFIIB"/>
</dbReference>
<dbReference type="CDD" id="cd20553">
    <property type="entry name" value="CYCLIN_TFIIIB90_rpt1"/>
    <property type="match status" value="1"/>
</dbReference>
<dbReference type="SUPFAM" id="SSF57783">
    <property type="entry name" value="Zinc beta-ribbon"/>
    <property type="match status" value="1"/>
</dbReference>
<comment type="subcellular location">
    <subcellularLocation>
        <location evidence="1">Nucleus</location>
    </subcellularLocation>
</comment>
<dbReference type="Pfam" id="PF00382">
    <property type="entry name" value="TFIIB"/>
    <property type="match status" value="2"/>
</dbReference>
<name>A0A1V2LPG9_PICKU</name>
<feature type="region of interest" description="Disordered" evidence="13">
    <location>
        <begin position="484"/>
        <end position="532"/>
    </location>
</feature>
<evidence type="ECO:0000313" key="16">
    <source>
        <dbReference type="Proteomes" id="UP000189274"/>
    </source>
</evidence>
<dbReference type="Gene3D" id="2.20.25.10">
    <property type="match status" value="1"/>
</dbReference>
<dbReference type="Gene3D" id="1.20.5.650">
    <property type="entry name" value="Single helix bin"/>
    <property type="match status" value="1"/>
</dbReference>
<keyword evidence="4" id="KW-0677">Repeat</keyword>
<dbReference type="InterPro" id="IPR013150">
    <property type="entry name" value="TFIIB_cyclin"/>
</dbReference>
<dbReference type="InterPro" id="IPR036915">
    <property type="entry name" value="Cyclin-like_sf"/>
</dbReference>
<sequence length="558" mass="62149">MAMAAKACKQCGGTSFTREYHTASGDLACTNCGAVQEENPIVSEVTFSENAAGGATVQGSYVSNDQSGASFGNRGSLESREQTIQNGKRRIKNVALALGIPEHVSDSAHSWFKLALTNNFVQGRRSQNVIAACLYIACRKFNTHHMLIDFSIRLQVSVYAIGATFLKMVKALHITGLPLVDPSLYIQHFAEKLNFGKKTPKVINDAKKLAKRMSNDWLYEGRRPAGIAGACILLSARMNNFRRSHLEIVAVTHVSAPTIQQRLHEFKKSNASKLTVEEFKAGKKVEAALPPSYVKGKDSESKLRQELEELESAGDKMMNDPVLGAMLEDADITEDEIQMNIKRILDRKKRDLSRKITSKLTFKDGSTCVEIDNESGISIEPNYEYINEEDDSERNTSMPKGQSEIEKMIEENKPRNLLTALPTTEEMLKKIPDDEEELDKLIDDNELNALILSKEESELKERLWVGTNHDFLVEQERKRLKVETDKIAGHSTQTRKRRKKEESGETENKQSGLGGFAGFMRATMSGNSSATDNAKALLTSKTLSKKINYNAVNSLFDD</sequence>
<proteinExistence type="inferred from homology"/>
<dbReference type="Gene3D" id="1.10.472.10">
    <property type="entry name" value="Cyclin-like"/>
    <property type="match status" value="2"/>
</dbReference>
<evidence type="ECO:0000256" key="12">
    <source>
        <dbReference type="PROSITE-ProRule" id="PRU00469"/>
    </source>
</evidence>
<dbReference type="PROSITE" id="PS00782">
    <property type="entry name" value="TFIIB"/>
    <property type="match status" value="2"/>
</dbReference>
<organism evidence="15 16">
    <name type="scientific">Pichia kudriavzevii</name>
    <name type="common">Yeast</name>
    <name type="synonym">Issatchenkia orientalis</name>
    <dbReference type="NCBI Taxonomy" id="4909"/>
    <lineage>
        <taxon>Eukaryota</taxon>
        <taxon>Fungi</taxon>
        <taxon>Dikarya</taxon>
        <taxon>Ascomycota</taxon>
        <taxon>Saccharomycotina</taxon>
        <taxon>Pichiomycetes</taxon>
        <taxon>Pichiales</taxon>
        <taxon>Pichiaceae</taxon>
        <taxon>Pichia</taxon>
    </lineage>
</organism>
<comment type="caution">
    <text evidence="15">The sequence shown here is derived from an EMBL/GenBank/DDBJ whole genome shotgun (WGS) entry which is preliminary data.</text>
</comment>
<dbReference type="VEuPathDB" id="FungiDB:C5L36_0D04510"/>
<evidence type="ECO:0000256" key="4">
    <source>
        <dbReference type="ARBA" id="ARBA00022737"/>
    </source>
</evidence>
<dbReference type="GO" id="GO:0097550">
    <property type="term" value="C:transcription preinitiation complex"/>
    <property type="evidence" value="ECO:0007669"/>
    <property type="project" value="TreeGrafter"/>
</dbReference>
<dbReference type="AlphaFoldDB" id="A0A1V2LPG9"/>
<keyword evidence="5 12" id="KW-0863">Zinc-finger</keyword>
<dbReference type="GO" id="GO:0005634">
    <property type="term" value="C:nucleus"/>
    <property type="evidence" value="ECO:0007669"/>
    <property type="project" value="UniProtKB-SubCell"/>
</dbReference>
<dbReference type="PROSITE" id="PS51134">
    <property type="entry name" value="ZF_TFIIB"/>
    <property type="match status" value="1"/>
</dbReference>
<evidence type="ECO:0000256" key="5">
    <source>
        <dbReference type="ARBA" id="ARBA00022771"/>
    </source>
</evidence>
<keyword evidence="9" id="KW-0804">Transcription</keyword>
<dbReference type="GO" id="GO:0001006">
    <property type="term" value="F:RNA polymerase III type 3 promoter sequence-specific DNA binding"/>
    <property type="evidence" value="ECO:0007669"/>
    <property type="project" value="TreeGrafter"/>
</dbReference>
<dbReference type="GO" id="GO:0000995">
    <property type="term" value="F:RNA polymerase III general transcription initiation factor activity"/>
    <property type="evidence" value="ECO:0007669"/>
    <property type="project" value="TreeGrafter"/>
</dbReference>
<keyword evidence="10" id="KW-0539">Nucleus</keyword>
<dbReference type="PANTHER" id="PTHR11618">
    <property type="entry name" value="TRANSCRIPTION INITIATION FACTOR IIB-RELATED"/>
    <property type="match status" value="1"/>
</dbReference>
<evidence type="ECO:0000256" key="2">
    <source>
        <dbReference type="ARBA" id="ARBA00010857"/>
    </source>
</evidence>
<dbReference type="SUPFAM" id="SSF47954">
    <property type="entry name" value="Cyclin-like"/>
    <property type="match status" value="2"/>
</dbReference>
<evidence type="ECO:0000256" key="9">
    <source>
        <dbReference type="ARBA" id="ARBA00023163"/>
    </source>
</evidence>
<keyword evidence="3" id="KW-0479">Metal-binding</keyword>
<comment type="similarity">
    <text evidence="2">Belongs to the TFIIB family.</text>
</comment>